<evidence type="ECO:0000259" key="1">
    <source>
        <dbReference type="Pfam" id="PF19500"/>
    </source>
</evidence>
<dbReference type="EMBL" id="CP010554">
    <property type="protein sequence ID" value="AJP47983.1"/>
    <property type="molecule type" value="Genomic_DNA"/>
</dbReference>
<evidence type="ECO:0000313" key="3">
    <source>
        <dbReference type="Proteomes" id="UP000061603"/>
    </source>
</evidence>
<evidence type="ECO:0000313" key="2">
    <source>
        <dbReference type="EMBL" id="AJP47983.1"/>
    </source>
</evidence>
<reference evidence="2 3" key="1">
    <citation type="journal article" date="2015" name="Genome Announc.">
        <title>Complete Genome Sequence of a Novel Bacterium within the Family Rhodocyclaceae That Degrades Polycyclic Aromatic Hydrocarbons.</title>
        <authorList>
            <person name="Singleton D.R."/>
            <person name="Dickey A.N."/>
            <person name="Scholl E.H."/>
            <person name="Wright F.A."/>
            <person name="Aitken M.D."/>
        </authorList>
    </citation>
    <scope>NUCLEOTIDE SEQUENCE [LARGE SCALE GENOMIC DNA]</scope>
    <source>
        <strain evidence="3">PG1-Ca6</strain>
    </source>
</reference>
<dbReference type="STRING" id="1565605.PG1C_04955"/>
<feature type="domain" description="DUF6035" evidence="1">
    <location>
        <begin position="134"/>
        <end position="251"/>
    </location>
</feature>
<dbReference type="HOGENOM" id="CLU_602522_0_0_4"/>
<protein>
    <recommendedName>
        <fullName evidence="1">DUF6035 domain-containing protein</fullName>
    </recommendedName>
</protein>
<dbReference type="AlphaFoldDB" id="A0A0C5J8B0"/>
<dbReference type="Proteomes" id="UP000061603">
    <property type="component" value="Chromosome"/>
</dbReference>
<dbReference type="KEGG" id="rbu:PG1C_04955"/>
<name>A0A0C5J8B0_9PROT</name>
<accession>A0A0C5J8B0</accession>
<proteinExistence type="predicted"/>
<keyword evidence="3" id="KW-1185">Reference proteome</keyword>
<sequence>MNLLSEHNSPEKSSVLPRMSGFDPTAHVLVTKQNAVALVTRVADHKTLDVAAWLPTLTMGELHALRPAIRQAGVRREHPFVCAACGEPVILKALAGHGHYFSHVEKHVAELAGCPFREGRSPSLEELDRMRYHGQREGERHRRTKELIARTLRADDRFAEPLVESTWRSYLEGWRRPDVRSEWAGLPVVFEAQVSNTYPQVVAERTAFYQQEQMLLVWIFDRMPGKAWRTMHADTFCANQQHLFVVDEESAAESERRGTALLWTYTLCPSVRPERCESTGRILLAPFQEERFELVAFHDLSLDVGRQTACLFELSREEHRSRHKILCAIAQAECQLDPVRRDIQDILKTDHPISNERLSAWAALVCAIESARFACAVGTAHANAAGPLNLVYDHYPTVVGLLVYGLQRLGLDTESIRRKAWGERTREILHGRYRGAELPSQHAGSERMLSWLYD</sequence>
<dbReference type="Pfam" id="PF19500">
    <property type="entry name" value="DUF6035"/>
    <property type="match status" value="1"/>
</dbReference>
<gene>
    <name evidence="2" type="ORF">PG1C_04955</name>
</gene>
<organism evidence="2 3">
    <name type="scientific">Rugosibacter aromaticivorans</name>
    <dbReference type="NCBI Taxonomy" id="1565605"/>
    <lineage>
        <taxon>Bacteria</taxon>
        <taxon>Pseudomonadati</taxon>
        <taxon>Pseudomonadota</taxon>
        <taxon>Betaproteobacteria</taxon>
        <taxon>Nitrosomonadales</taxon>
        <taxon>Sterolibacteriaceae</taxon>
        <taxon>Rugosibacter</taxon>
    </lineage>
</organism>
<dbReference type="InterPro" id="IPR046099">
    <property type="entry name" value="DUF6035"/>
</dbReference>